<dbReference type="EMBL" id="OBQF01000005">
    <property type="protein sequence ID" value="SOC43618.1"/>
    <property type="molecule type" value="Genomic_DNA"/>
</dbReference>
<dbReference type="PANTHER" id="PTHR43364:SF4">
    <property type="entry name" value="NAD(P)-LINKED OXIDOREDUCTASE SUPERFAMILY PROTEIN"/>
    <property type="match status" value="1"/>
</dbReference>
<dbReference type="Gene3D" id="3.20.20.100">
    <property type="entry name" value="NADP-dependent oxidoreductase domain"/>
    <property type="match status" value="1"/>
</dbReference>
<gene>
    <name evidence="4" type="ORF">SAMN05878391_2045</name>
</gene>
<dbReference type="InterPro" id="IPR050523">
    <property type="entry name" value="AKR_Detox_Biosynth"/>
</dbReference>
<keyword evidence="1" id="KW-0560">Oxidoreductase</keyword>
<accession>A0A285UQE7</accession>
<dbReference type="InterPro" id="IPR020471">
    <property type="entry name" value="AKR"/>
</dbReference>
<protein>
    <submittedName>
        <fullName evidence="4">Aryl-alcohol dehydrogenase-like predicted oxidoreductase</fullName>
    </submittedName>
</protein>
<keyword evidence="5" id="KW-1185">Reference proteome</keyword>
<dbReference type="PRINTS" id="PR00069">
    <property type="entry name" value="ALDKETRDTASE"/>
</dbReference>
<dbReference type="GO" id="GO:0016491">
    <property type="term" value="F:oxidoreductase activity"/>
    <property type="evidence" value="ECO:0007669"/>
    <property type="project" value="UniProtKB-KW"/>
</dbReference>
<dbReference type="Pfam" id="PF00248">
    <property type="entry name" value="Aldo_ket_red"/>
    <property type="match status" value="1"/>
</dbReference>
<dbReference type="InterPro" id="IPR036812">
    <property type="entry name" value="NAD(P)_OxRdtase_dom_sf"/>
</dbReference>
<dbReference type="InterPro" id="IPR023210">
    <property type="entry name" value="NADP_OxRdtase_dom"/>
</dbReference>
<dbReference type="SUPFAM" id="SSF51430">
    <property type="entry name" value="NAD(P)-linked oxidoreductase"/>
    <property type="match status" value="1"/>
</dbReference>
<keyword evidence="2" id="KW-0175">Coiled coil</keyword>
<feature type="domain" description="NADP-dependent oxidoreductase" evidence="3">
    <location>
        <begin position="24"/>
        <end position="318"/>
    </location>
</feature>
<evidence type="ECO:0000313" key="5">
    <source>
        <dbReference type="Proteomes" id="UP000219412"/>
    </source>
</evidence>
<dbReference type="GO" id="GO:0005829">
    <property type="term" value="C:cytosol"/>
    <property type="evidence" value="ECO:0007669"/>
    <property type="project" value="TreeGrafter"/>
</dbReference>
<sequence length="320" mass="36168">MILERGIHLAQLAGLGKSGIYVHPIALGTNFVGGHNLYKDVDEEAGKQTVRDALDNGVTMLDTAQSYGPHRSEELVGEVLKEYQRNKVVVATKAERRDDGDGGKVIDNSPEFLKRKVDESLQRMQLDYIDLFYIHHPDPEEKTPFDEAVGALKEAKDAGKIRAIGVSNFSLEQLKKANKNGYVDVVQNEYNLLNREAENGMFKYCEENNITFIPFYPLAAGILAGKYDENSKFDDLRSKLPFYQEDQFRENLKKVEQLKEIAAKYEEEVAQIVLAFYFTRPSVGAIIPGAKKGAQIKENMRAADLELKEEDIQKIDEIFK</sequence>
<evidence type="ECO:0000256" key="1">
    <source>
        <dbReference type="ARBA" id="ARBA00023002"/>
    </source>
</evidence>
<evidence type="ECO:0000313" key="4">
    <source>
        <dbReference type="EMBL" id="SOC43618.1"/>
    </source>
</evidence>
<dbReference type="AlphaFoldDB" id="A0A285UQE7"/>
<dbReference type="FunFam" id="3.20.20.100:FF:000004">
    <property type="entry name" value="Oxidoreductase, aldo/keto reductase"/>
    <property type="match status" value="1"/>
</dbReference>
<evidence type="ECO:0000259" key="3">
    <source>
        <dbReference type="Pfam" id="PF00248"/>
    </source>
</evidence>
<name>A0A285UQE7_9STAP</name>
<organism evidence="4 5">
    <name type="scientific">Salinicoccus kekensis</name>
    <dbReference type="NCBI Taxonomy" id="714307"/>
    <lineage>
        <taxon>Bacteria</taxon>
        <taxon>Bacillati</taxon>
        <taxon>Bacillota</taxon>
        <taxon>Bacilli</taxon>
        <taxon>Bacillales</taxon>
        <taxon>Staphylococcaceae</taxon>
        <taxon>Salinicoccus</taxon>
    </lineage>
</organism>
<dbReference type="PANTHER" id="PTHR43364">
    <property type="entry name" value="NADH-SPECIFIC METHYLGLYOXAL REDUCTASE-RELATED"/>
    <property type="match status" value="1"/>
</dbReference>
<proteinExistence type="predicted"/>
<reference evidence="5" key="1">
    <citation type="submission" date="2017-08" db="EMBL/GenBank/DDBJ databases">
        <authorList>
            <person name="Varghese N."/>
            <person name="Submissions S."/>
        </authorList>
    </citation>
    <scope>NUCLEOTIDE SEQUENCE [LARGE SCALE GENOMIC DNA]</scope>
    <source>
        <strain evidence="5">DSM 23173</strain>
    </source>
</reference>
<dbReference type="Proteomes" id="UP000219412">
    <property type="component" value="Unassembled WGS sequence"/>
</dbReference>
<evidence type="ECO:0000256" key="2">
    <source>
        <dbReference type="SAM" id="Coils"/>
    </source>
</evidence>
<feature type="coiled-coil region" evidence="2">
    <location>
        <begin position="248"/>
        <end position="275"/>
    </location>
</feature>
<dbReference type="InterPro" id="IPR018170">
    <property type="entry name" value="Aldo/ket_reductase_CS"/>
</dbReference>
<dbReference type="PROSITE" id="PS00062">
    <property type="entry name" value="ALDOKETO_REDUCTASE_2"/>
    <property type="match status" value="1"/>
</dbReference>